<feature type="compositionally biased region" description="Basic and acidic residues" evidence="1">
    <location>
        <begin position="97"/>
        <end position="127"/>
    </location>
</feature>
<dbReference type="OrthoDB" id="2559326at2759"/>
<feature type="region of interest" description="Disordered" evidence="1">
    <location>
        <begin position="47"/>
        <end position="127"/>
    </location>
</feature>
<name>A0A423WHD0_CYTCH</name>
<dbReference type="PANTHER" id="PTHR41800:SF1">
    <property type="entry name" value="EXPRESSED PROTEIN"/>
    <property type="match status" value="1"/>
</dbReference>
<keyword evidence="3" id="KW-1185">Reference proteome</keyword>
<evidence type="ECO:0000313" key="2">
    <source>
        <dbReference type="EMBL" id="ROW02776.1"/>
    </source>
</evidence>
<protein>
    <submittedName>
        <fullName evidence="2">Uncharacterized protein</fullName>
    </submittedName>
</protein>
<evidence type="ECO:0000256" key="1">
    <source>
        <dbReference type="SAM" id="MobiDB-lite"/>
    </source>
</evidence>
<reference evidence="2 3" key="1">
    <citation type="submission" date="2015-09" db="EMBL/GenBank/DDBJ databases">
        <title>Host preference determinants of Valsa canker pathogens revealed by comparative genomics.</title>
        <authorList>
            <person name="Yin Z."/>
            <person name="Huang L."/>
        </authorList>
    </citation>
    <scope>NUCLEOTIDE SEQUENCE [LARGE SCALE GENOMIC DNA]</scope>
    <source>
        <strain evidence="2 3">YSFL</strain>
    </source>
</reference>
<organism evidence="2 3">
    <name type="scientific">Cytospora chrysosperma</name>
    <name type="common">Cytospora canker fungus</name>
    <name type="synonym">Sphaeria chrysosperma</name>
    <dbReference type="NCBI Taxonomy" id="252740"/>
    <lineage>
        <taxon>Eukaryota</taxon>
        <taxon>Fungi</taxon>
        <taxon>Dikarya</taxon>
        <taxon>Ascomycota</taxon>
        <taxon>Pezizomycotina</taxon>
        <taxon>Sordariomycetes</taxon>
        <taxon>Sordariomycetidae</taxon>
        <taxon>Diaporthales</taxon>
        <taxon>Cytosporaceae</taxon>
        <taxon>Cytospora</taxon>
    </lineage>
</organism>
<sequence>MNTSRLLVAWPPLTRATPTAGAGAYVFAKKSINADRQARLEEQNKKRAMIASLENASNASSQAGKTPVNDGSPPNECVVASPGREMDTDPAPVRHQPLTEHERVYGRSKYEAAEPYKSKKGDRFSDM</sequence>
<dbReference type="InterPro" id="IPR031833">
    <property type="entry name" value="DUF4748"/>
</dbReference>
<feature type="compositionally biased region" description="Polar residues" evidence="1">
    <location>
        <begin position="54"/>
        <end position="64"/>
    </location>
</feature>
<dbReference type="PANTHER" id="PTHR41800">
    <property type="entry name" value="EXPRESSED PROTEIN"/>
    <property type="match status" value="1"/>
</dbReference>
<dbReference type="AlphaFoldDB" id="A0A423WHD0"/>
<dbReference type="Proteomes" id="UP000284375">
    <property type="component" value="Unassembled WGS sequence"/>
</dbReference>
<dbReference type="Pfam" id="PF15932">
    <property type="entry name" value="DUF4748"/>
    <property type="match status" value="1"/>
</dbReference>
<proteinExistence type="predicted"/>
<gene>
    <name evidence="2" type="ORF">VSDG_01881</name>
</gene>
<dbReference type="EMBL" id="LJZO01000004">
    <property type="protein sequence ID" value="ROW02776.1"/>
    <property type="molecule type" value="Genomic_DNA"/>
</dbReference>
<comment type="caution">
    <text evidence="2">The sequence shown here is derived from an EMBL/GenBank/DDBJ whole genome shotgun (WGS) entry which is preliminary data.</text>
</comment>
<accession>A0A423WHD0</accession>
<evidence type="ECO:0000313" key="3">
    <source>
        <dbReference type="Proteomes" id="UP000284375"/>
    </source>
</evidence>